<dbReference type="RefSeq" id="WP_154525198.1">
    <property type="nucleotide sequence ID" value="NZ_VULZ01000007.1"/>
</dbReference>
<sequence>MDKETFIKMLHAEERPDVTSQWLRNEYFPVIMERYNSEASRKRFGLYQNEQIPANERNLTDVRTRMGVLIEFELARISNELLPELGITDIFWSYVVANRFPDLEIRENSGNRLLRLEIKSLQCIAEEKSANFDTLIKDINPNTDYVIVCLWDWDDAGKEECEWDSAPRLYKIYVFHAYSLAMLRDTYWLNKPPTNLGNGYQGFDIRYAVTVSGGTYSKEQGNYGKLTRIWKEGFDYRPVETPELLDTEREYLLFQKEIVLKGFEILAKRQLRQLGTGTIDPLMYDDQDLGYLLDRSAYAMNVRKNQALRIAAYYRLSNLVVMTEKYKCTVYKEQDGDFEEIAKNEKPKNVVDIINQYEN</sequence>
<name>A0A6L5X671_9FIRM</name>
<gene>
    <name evidence="1" type="ORF">FYJ35_07520</name>
</gene>
<keyword evidence="2" id="KW-1185">Reference proteome</keyword>
<dbReference type="EMBL" id="VULZ01000007">
    <property type="protein sequence ID" value="MSS14893.1"/>
    <property type="molecule type" value="Genomic_DNA"/>
</dbReference>
<organism evidence="1 2">
    <name type="scientific">Porcincola intestinalis</name>
    <dbReference type="NCBI Taxonomy" id="2606632"/>
    <lineage>
        <taxon>Bacteria</taxon>
        <taxon>Bacillati</taxon>
        <taxon>Bacillota</taxon>
        <taxon>Clostridia</taxon>
        <taxon>Lachnospirales</taxon>
        <taxon>Lachnospiraceae</taxon>
        <taxon>Porcincola</taxon>
    </lineage>
</organism>
<dbReference type="Proteomes" id="UP000481852">
    <property type="component" value="Unassembled WGS sequence"/>
</dbReference>
<accession>A0A6L5X671</accession>
<evidence type="ECO:0000313" key="2">
    <source>
        <dbReference type="Proteomes" id="UP000481852"/>
    </source>
</evidence>
<protein>
    <submittedName>
        <fullName evidence="1">Uncharacterized protein</fullName>
    </submittedName>
</protein>
<proteinExistence type="predicted"/>
<reference evidence="1 2" key="1">
    <citation type="submission" date="2019-08" db="EMBL/GenBank/DDBJ databases">
        <title>In-depth cultivation of the pig gut microbiome towards novel bacterial diversity and tailored functional studies.</title>
        <authorList>
            <person name="Wylensek D."/>
            <person name="Hitch T.C.A."/>
            <person name="Clavel T."/>
        </authorList>
    </citation>
    <scope>NUCLEOTIDE SEQUENCE [LARGE SCALE GENOMIC DNA]</scope>
    <source>
        <strain evidence="1 2">Oil+RF-744-WCA-WT-11</strain>
    </source>
</reference>
<comment type="caution">
    <text evidence="1">The sequence shown here is derived from an EMBL/GenBank/DDBJ whole genome shotgun (WGS) entry which is preliminary data.</text>
</comment>
<dbReference type="AlphaFoldDB" id="A0A6L5X671"/>
<evidence type="ECO:0000313" key="1">
    <source>
        <dbReference type="EMBL" id="MSS14893.1"/>
    </source>
</evidence>